<dbReference type="Pfam" id="PF15352">
    <property type="entry name" value="K1377"/>
    <property type="match status" value="1"/>
</dbReference>
<dbReference type="Proteomes" id="UP001652627">
    <property type="component" value="Chromosome 1"/>
</dbReference>
<dbReference type="InterPro" id="IPR028257">
    <property type="entry name" value="CEP126"/>
</dbReference>
<dbReference type="PANTHER" id="PTHR31191:SF4">
    <property type="entry name" value="CENTROSOMAL PROTEIN OF 126 KDA"/>
    <property type="match status" value="1"/>
</dbReference>
<dbReference type="GeneID" id="106495544"/>
<feature type="compositionally biased region" description="Basic residues" evidence="2">
    <location>
        <begin position="1"/>
        <end position="12"/>
    </location>
</feature>
<evidence type="ECO:0000256" key="2">
    <source>
        <dbReference type="SAM" id="MobiDB-lite"/>
    </source>
</evidence>
<feature type="coiled-coil region" evidence="1">
    <location>
        <begin position="34"/>
        <end position="90"/>
    </location>
</feature>
<feature type="region of interest" description="Disordered" evidence="2">
    <location>
        <begin position="324"/>
        <end position="356"/>
    </location>
</feature>
<gene>
    <name evidence="4" type="primary">CEP126</name>
</gene>
<name>A0ABM4DZH2_9AVES</name>
<sequence>MEPGGKGRHLPGGRRDLAARGGASADISLKFQFERDLEEERQALKEDQKICRRRAQKYFIETNRRRKALEERWKQEKEKEKRLREQVLQQRKVKLQEATEKFQRAHVPFFRHKKIVQTKAFFQLEEALDQIKGSVLTRGFCLPDRNKTNFRTTDDISSSSASRNGYFHQKQISAMVGCDKMIQESSRTNMDCNQLLFQKNLKEMQQLLEKQHLSNLENFHQEVKKVASSESLSSLDSLEAGEQNGNYATLSESSLTTQCDCALYNPEKSQTRNSDLLYTTENTSSKNMHLNNCLRNVDSQNNQNNLPIHDPSAKCSVLTPAEHINNSEEGSPVSCRSEQKPTEVSTSHKQESPINNPFTFLKNIKEEKNNLSSEMGSTLSTGNPVFKPSKAWAISGEKVQDLIQDQSSEMTPQRRNVAVQTSYQPIATSVILFPNQRCSTDVPSTSCSANISQKDENISTVFLKYILGKMTETKEENMKFIDNINPSVFQDIQNASILCSVKQAKNKEEKGNLTETMSLMSDTEFNYDTPAWHENLKNNIHERKEAELFKSILKKESKYEHSHFKALDMNRRIRLGTQPVSSVRDSLDLAKIKKKNAENEKNKRNLRWFDQTHQVIIENKEKCNEENTSEIFSAQLQCVQTTSNAPKTNLSIAAHTSNSVRTKNHQEYSQIPKTSVSAGESDKACISLNAFMSTGSCFAKQAWMVSKGEEINSPVSISNSKIHEGNQHKNKAKITRRPRAQSSFMPKSRIGTIIRPQSATEANKILKAQKKILAPHPPSTPMPGNRTGENVASPGCQPLHSSNLQTTNTNNNYLNESHALLEDQVLNRNITENSKSFTHTSALATVMLPTPCCSQSRYKPLTENICSVNSVQASACQDCSVVTCTKRRLVNAENGLHLGHIPTDEKTSTSWQGVHNAIAQKVCATGDIQHGIVPVTRHKQVFDSCENKHRALLERRRQIVASKRQKPTHYTQNSVYSVQLSPVQSAFEPVQNMNNTYESDEVSESTVQFLMAERLAGTSCAEDEILAAMESVQPAKQPLLLNKARCLGMSALSIEEQKIFQSLDHLNQRLQNVQEAITRNLSTSSVLQIIAPLNISAPFVNTTVHSQQNQSASAISRLQLQRRY</sequence>
<organism evidence="3 4">
    <name type="scientific">Apteryx mantelli</name>
    <name type="common">North Island brown kiwi</name>
    <dbReference type="NCBI Taxonomy" id="2696672"/>
    <lineage>
        <taxon>Eukaryota</taxon>
        <taxon>Metazoa</taxon>
        <taxon>Chordata</taxon>
        <taxon>Craniata</taxon>
        <taxon>Vertebrata</taxon>
        <taxon>Euteleostomi</taxon>
        <taxon>Archelosauria</taxon>
        <taxon>Archosauria</taxon>
        <taxon>Dinosauria</taxon>
        <taxon>Saurischia</taxon>
        <taxon>Theropoda</taxon>
        <taxon>Coelurosauria</taxon>
        <taxon>Aves</taxon>
        <taxon>Palaeognathae</taxon>
        <taxon>Apterygiformes</taxon>
        <taxon>Apterygidae</taxon>
        <taxon>Apteryx</taxon>
    </lineage>
</organism>
<feature type="region of interest" description="Disordered" evidence="2">
    <location>
        <begin position="1"/>
        <end position="21"/>
    </location>
</feature>
<proteinExistence type="predicted"/>
<reference evidence="3" key="1">
    <citation type="submission" date="2025-05" db="UniProtKB">
        <authorList>
            <consortium name="RefSeq"/>
        </authorList>
    </citation>
    <scope>NUCLEOTIDE SEQUENCE [LARGE SCALE GENOMIC DNA]</scope>
</reference>
<keyword evidence="1" id="KW-0175">Coiled coil</keyword>
<reference evidence="4" key="2">
    <citation type="submission" date="2025-08" db="UniProtKB">
        <authorList>
            <consortium name="RefSeq"/>
        </authorList>
    </citation>
    <scope>IDENTIFICATION</scope>
    <source>
        <tissue evidence="4">Blood</tissue>
    </source>
</reference>
<feature type="compositionally biased region" description="Basic and acidic residues" evidence="2">
    <location>
        <begin position="337"/>
        <end position="351"/>
    </location>
</feature>
<evidence type="ECO:0000256" key="1">
    <source>
        <dbReference type="SAM" id="Coils"/>
    </source>
</evidence>
<feature type="region of interest" description="Disordered" evidence="2">
    <location>
        <begin position="774"/>
        <end position="811"/>
    </location>
</feature>
<feature type="compositionally biased region" description="Basic residues" evidence="2">
    <location>
        <begin position="728"/>
        <end position="739"/>
    </location>
</feature>
<feature type="compositionally biased region" description="Low complexity" evidence="2">
    <location>
        <begin position="799"/>
        <end position="811"/>
    </location>
</feature>
<dbReference type="PANTHER" id="PTHR31191">
    <property type="entry name" value="CENTROSOMAL PROTEIN CEP126"/>
    <property type="match status" value="1"/>
</dbReference>
<dbReference type="RefSeq" id="XP_067145902.1">
    <property type="nucleotide sequence ID" value="XM_067289801.1"/>
</dbReference>
<feature type="coiled-coil region" evidence="1">
    <location>
        <begin position="580"/>
        <end position="607"/>
    </location>
</feature>
<evidence type="ECO:0000313" key="4">
    <source>
        <dbReference type="RefSeq" id="XP_067145902.1"/>
    </source>
</evidence>
<evidence type="ECO:0000313" key="3">
    <source>
        <dbReference type="Proteomes" id="UP001652627"/>
    </source>
</evidence>
<accession>A0ABM4DZH2</accession>
<keyword evidence="3" id="KW-1185">Reference proteome</keyword>
<protein>
    <submittedName>
        <fullName evidence="4">Centrosomal protein of 126 kDa isoform X1</fullName>
    </submittedName>
</protein>
<feature type="region of interest" description="Disordered" evidence="2">
    <location>
        <begin position="719"/>
        <end position="742"/>
    </location>
</feature>